<evidence type="ECO:0000313" key="3">
    <source>
        <dbReference type="Proteomes" id="UP001160390"/>
    </source>
</evidence>
<evidence type="ECO:0000256" key="1">
    <source>
        <dbReference type="SAM" id="MobiDB-lite"/>
    </source>
</evidence>
<keyword evidence="3" id="KW-1185">Reference proteome</keyword>
<proteinExistence type="predicted"/>
<dbReference type="AlphaFoldDB" id="A0AA35MEM5"/>
<dbReference type="Proteomes" id="UP001160390">
    <property type="component" value="Unassembled WGS sequence"/>
</dbReference>
<dbReference type="EMBL" id="CABFNP030001260">
    <property type="protein sequence ID" value="CAI6094791.1"/>
    <property type="molecule type" value="Genomic_DNA"/>
</dbReference>
<protein>
    <submittedName>
        <fullName evidence="2">Uncharacterized protein</fullName>
    </submittedName>
</protein>
<organism evidence="2 3">
    <name type="scientific">Clonostachys chloroleuca</name>
    <dbReference type="NCBI Taxonomy" id="1926264"/>
    <lineage>
        <taxon>Eukaryota</taxon>
        <taxon>Fungi</taxon>
        <taxon>Dikarya</taxon>
        <taxon>Ascomycota</taxon>
        <taxon>Pezizomycotina</taxon>
        <taxon>Sordariomycetes</taxon>
        <taxon>Hypocreomycetidae</taxon>
        <taxon>Hypocreales</taxon>
        <taxon>Bionectriaceae</taxon>
        <taxon>Clonostachys</taxon>
    </lineage>
</organism>
<feature type="region of interest" description="Disordered" evidence="1">
    <location>
        <begin position="1"/>
        <end position="51"/>
    </location>
</feature>
<evidence type="ECO:0000313" key="2">
    <source>
        <dbReference type="EMBL" id="CAI6094791.1"/>
    </source>
</evidence>
<feature type="compositionally biased region" description="Basic and acidic residues" evidence="1">
    <location>
        <begin position="90"/>
        <end position="104"/>
    </location>
</feature>
<reference evidence="2" key="1">
    <citation type="submission" date="2023-01" db="EMBL/GenBank/DDBJ databases">
        <authorList>
            <person name="Piombo E."/>
        </authorList>
    </citation>
    <scope>NUCLEOTIDE SEQUENCE</scope>
</reference>
<comment type="caution">
    <text evidence="2">The sequence shown here is derived from an EMBL/GenBank/DDBJ whole genome shotgun (WGS) entry which is preliminary data.</text>
</comment>
<accession>A0AA35MEM5</accession>
<name>A0AA35MEM5_9HYPO</name>
<gene>
    <name evidence="2" type="ORF">CCHLO57077_00012188</name>
</gene>
<feature type="region of interest" description="Disordered" evidence="1">
    <location>
        <begin position="87"/>
        <end position="111"/>
    </location>
</feature>
<sequence>MNTINSYSLEQPYGVDPVNKAASPGVDTSIALPSTSVTPRDNAEKGSRGVDNGATAVAAAGILTASSDTSAPHGVRDGQGAVLGVAVGAGDDRDSGRSQGRDDPGAGFGSKTLCSEKNIKY</sequence>